<evidence type="ECO:0000256" key="4">
    <source>
        <dbReference type="ARBA" id="ARBA00022605"/>
    </source>
</evidence>
<dbReference type="GO" id="GO:0004489">
    <property type="term" value="F:methylenetetrahydrofolate reductase [NAD(P)H] activity"/>
    <property type="evidence" value="ECO:0007669"/>
    <property type="project" value="UniProtKB-EC"/>
</dbReference>
<comment type="cofactor">
    <cofactor evidence="1 12">
        <name>FAD</name>
        <dbReference type="ChEBI" id="CHEBI:57692"/>
    </cofactor>
</comment>
<proteinExistence type="inferred from homology"/>
<comment type="catalytic activity">
    <reaction evidence="11">
        <text>(6S)-5-methyl-5,6,7,8-tetrahydrofolate + NAD(+) = (6R)-5,10-methylene-5,6,7,8-tetrahydrofolate + NADH + H(+)</text>
        <dbReference type="Rhea" id="RHEA:19821"/>
        <dbReference type="ChEBI" id="CHEBI:15378"/>
        <dbReference type="ChEBI" id="CHEBI:15636"/>
        <dbReference type="ChEBI" id="CHEBI:18608"/>
        <dbReference type="ChEBI" id="CHEBI:57540"/>
        <dbReference type="ChEBI" id="CHEBI:57945"/>
        <dbReference type="EC" id="1.5.1.54"/>
    </reaction>
    <physiologicalReaction direction="right-to-left" evidence="11">
        <dbReference type="Rhea" id="RHEA:19823"/>
    </physiologicalReaction>
</comment>
<keyword evidence="6 12" id="KW-0274">FAD</keyword>
<name>A0ABZ1CJ05_9PROT</name>
<dbReference type="SUPFAM" id="SSF51730">
    <property type="entry name" value="FAD-linked oxidoreductase"/>
    <property type="match status" value="1"/>
</dbReference>
<dbReference type="NCBIfam" id="TIGR00676">
    <property type="entry name" value="fadh2"/>
    <property type="match status" value="1"/>
</dbReference>
<evidence type="ECO:0000256" key="6">
    <source>
        <dbReference type="ARBA" id="ARBA00022827"/>
    </source>
</evidence>
<sequence length="277" mass="30642">MTERTFSFEFFPPKTAEGAEKLRATQKQLAQLNPKFFSVTFGAGGSTRDRTLETVREIQASGSEAAPHLSCIGSTQENIRDILNEYKRQGIRHLVALRGDLPSGSMDVGEFHYANELVAFIRKETGDWFEIEVAAYPEIHPQARSYTEDLANFKRKVDAGANAAITQYFFNADAYFRFVDEASALGVAIPVVPGIMPIGNYVQLARFSDACGAEIPRWLRKKLESYGDDLASIRAFGLDVVTDLCERLLAGGAPGLHFYTMNQAGPSTTIWQRLGLS</sequence>
<dbReference type="PANTHER" id="PTHR45754:SF3">
    <property type="entry name" value="METHYLENETETRAHYDROFOLATE REDUCTASE (NADPH)"/>
    <property type="match status" value="1"/>
</dbReference>
<dbReference type="RefSeq" id="WP_324779525.1">
    <property type="nucleotide sequence ID" value="NZ_CP141769.1"/>
</dbReference>
<dbReference type="CDD" id="cd00537">
    <property type="entry name" value="MTHFR"/>
    <property type="match status" value="1"/>
</dbReference>
<accession>A0ABZ1CJ05</accession>
<keyword evidence="14" id="KW-1185">Reference proteome</keyword>
<gene>
    <name evidence="13" type="primary">metF</name>
    <name evidence="13" type="ORF">VA613_13425</name>
</gene>
<keyword evidence="4" id="KW-0028">Amino-acid biosynthesis</keyword>
<evidence type="ECO:0000256" key="12">
    <source>
        <dbReference type="RuleBase" id="RU003862"/>
    </source>
</evidence>
<dbReference type="PANTHER" id="PTHR45754">
    <property type="entry name" value="METHYLENETETRAHYDROFOLATE REDUCTASE"/>
    <property type="match status" value="1"/>
</dbReference>
<comment type="pathway">
    <text evidence="10">Amino-acid biosynthesis; L-methionine biosynthesis via de novo pathway.</text>
</comment>
<comment type="pathway">
    <text evidence="2 12">One-carbon metabolism; tetrahydrofolate interconversion.</text>
</comment>
<dbReference type="Pfam" id="PF02219">
    <property type="entry name" value="MTHFR"/>
    <property type="match status" value="1"/>
</dbReference>
<comment type="similarity">
    <text evidence="3 12">Belongs to the methylenetetrahydrofolate reductase family.</text>
</comment>
<dbReference type="EC" id="1.5.1.54" evidence="12"/>
<evidence type="ECO:0000256" key="3">
    <source>
        <dbReference type="ARBA" id="ARBA00006743"/>
    </source>
</evidence>
<dbReference type="InterPro" id="IPR003171">
    <property type="entry name" value="Mehydrof_redctse-like"/>
</dbReference>
<evidence type="ECO:0000256" key="8">
    <source>
        <dbReference type="ARBA" id="ARBA00023027"/>
    </source>
</evidence>
<evidence type="ECO:0000256" key="11">
    <source>
        <dbReference type="ARBA" id="ARBA00048628"/>
    </source>
</evidence>
<reference evidence="13 14" key="1">
    <citation type="submission" date="2023-12" db="EMBL/GenBank/DDBJ databases">
        <title>Thiobacillus sedimentum sp. nov., a chemolithoautotrophic sulfur-oxidizing bacterium isolated from freshwater sediment.</title>
        <authorList>
            <person name="Luo J."/>
            <person name="Dai C."/>
        </authorList>
    </citation>
    <scope>NUCLEOTIDE SEQUENCE [LARGE SCALE GENOMIC DNA]</scope>
    <source>
        <strain evidence="13 14">SCUT-2</strain>
    </source>
</reference>
<evidence type="ECO:0000256" key="5">
    <source>
        <dbReference type="ARBA" id="ARBA00022630"/>
    </source>
</evidence>
<evidence type="ECO:0000256" key="1">
    <source>
        <dbReference type="ARBA" id="ARBA00001974"/>
    </source>
</evidence>
<organism evidence="13 14">
    <name type="scientific">Thiobacillus sedimenti</name>
    <dbReference type="NCBI Taxonomy" id="3110231"/>
    <lineage>
        <taxon>Bacteria</taxon>
        <taxon>Pseudomonadati</taxon>
        <taxon>Pseudomonadota</taxon>
        <taxon>Betaproteobacteria</taxon>
        <taxon>Nitrosomonadales</taxon>
        <taxon>Thiobacillaceae</taxon>
        <taxon>Thiobacillus</taxon>
    </lineage>
</organism>
<dbReference type="InterPro" id="IPR029041">
    <property type="entry name" value="FAD-linked_oxidoreductase-like"/>
</dbReference>
<protein>
    <recommendedName>
        <fullName evidence="12">Methylenetetrahydrofolate reductase</fullName>
        <ecNumber evidence="12">1.5.1.54</ecNumber>
    </recommendedName>
</protein>
<evidence type="ECO:0000256" key="7">
    <source>
        <dbReference type="ARBA" id="ARBA00023002"/>
    </source>
</evidence>
<evidence type="ECO:0000256" key="2">
    <source>
        <dbReference type="ARBA" id="ARBA00004777"/>
    </source>
</evidence>
<dbReference type="Proteomes" id="UP001334732">
    <property type="component" value="Chromosome"/>
</dbReference>
<evidence type="ECO:0000256" key="10">
    <source>
        <dbReference type="ARBA" id="ARBA00034478"/>
    </source>
</evidence>
<dbReference type="EMBL" id="CP141769">
    <property type="protein sequence ID" value="WRS38993.1"/>
    <property type="molecule type" value="Genomic_DNA"/>
</dbReference>
<evidence type="ECO:0000256" key="9">
    <source>
        <dbReference type="ARBA" id="ARBA00023167"/>
    </source>
</evidence>
<evidence type="ECO:0000313" key="14">
    <source>
        <dbReference type="Proteomes" id="UP001334732"/>
    </source>
</evidence>
<evidence type="ECO:0000313" key="13">
    <source>
        <dbReference type="EMBL" id="WRS38993.1"/>
    </source>
</evidence>
<keyword evidence="5 12" id="KW-0285">Flavoprotein</keyword>
<keyword evidence="8" id="KW-0520">NAD</keyword>
<keyword evidence="7 12" id="KW-0560">Oxidoreductase</keyword>
<dbReference type="Gene3D" id="3.20.20.220">
    <property type="match status" value="1"/>
</dbReference>
<keyword evidence="9" id="KW-0486">Methionine biosynthesis</keyword>
<dbReference type="InterPro" id="IPR004620">
    <property type="entry name" value="MTHF_reductase_bac"/>
</dbReference>